<dbReference type="AlphaFoldDB" id="A0A5S5CPX2"/>
<feature type="region of interest" description="Disordered" evidence="1">
    <location>
        <begin position="1"/>
        <end position="20"/>
    </location>
</feature>
<reference evidence="3 4" key="1">
    <citation type="submission" date="2019-07" db="EMBL/GenBank/DDBJ databases">
        <title>Genomic Encyclopedia of Archaeal and Bacterial Type Strains, Phase II (KMG-II): from individual species to whole genera.</title>
        <authorList>
            <person name="Goeker M."/>
        </authorList>
    </citation>
    <scope>NUCLEOTIDE SEQUENCE [LARGE SCALE GENOMIC DNA]</scope>
    <source>
        <strain evidence="3 4">DSM 46842</strain>
    </source>
</reference>
<evidence type="ECO:0000313" key="4">
    <source>
        <dbReference type="Proteomes" id="UP000322499"/>
    </source>
</evidence>
<feature type="transmembrane region" description="Helical" evidence="2">
    <location>
        <begin position="28"/>
        <end position="52"/>
    </location>
</feature>
<keyword evidence="2" id="KW-0472">Membrane</keyword>
<accession>A0A5S5CPX2</accession>
<name>A0A5S5CPX2_9ACTN</name>
<comment type="caution">
    <text evidence="3">The sequence shown here is derived from an EMBL/GenBank/DDBJ whole genome shotgun (WGS) entry which is preliminary data.</text>
</comment>
<organism evidence="3 4">
    <name type="scientific">Blastococcus xanthinilyticus</name>
    <dbReference type="NCBI Taxonomy" id="1564164"/>
    <lineage>
        <taxon>Bacteria</taxon>
        <taxon>Bacillati</taxon>
        <taxon>Actinomycetota</taxon>
        <taxon>Actinomycetes</taxon>
        <taxon>Geodermatophilales</taxon>
        <taxon>Geodermatophilaceae</taxon>
        <taxon>Blastococcus</taxon>
    </lineage>
</organism>
<evidence type="ECO:0000313" key="3">
    <source>
        <dbReference type="EMBL" id="TYP82083.1"/>
    </source>
</evidence>
<evidence type="ECO:0000256" key="2">
    <source>
        <dbReference type="SAM" id="Phobius"/>
    </source>
</evidence>
<proteinExistence type="predicted"/>
<dbReference type="Proteomes" id="UP000322499">
    <property type="component" value="Unassembled WGS sequence"/>
</dbReference>
<dbReference type="RefSeq" id="WP_166535121.1">
    <property type="nucleotide sequence ID" value="NZ_VNHW01000020.1"/>
</dbReference>
<keyword evidence="4" id="KW-1185">Reference proteome</keyword>
<gene>
    <name evidence="3" type="ORF">BD833_12067</name>
</gene>
<feature type="transmembrane region" description="Helical" evidence="2">
    <location>
        <begin position="64"/>
        <end position="84"/>
    </location>
</feature>
<protein>
    <submittedName>
        <fullName evidence="3">Uncharacterized protein</fullName>
    </submittedName>
</protein>
<keyword evidence="2" id="KW-1133">Transmembrane helix</keyword>
<sequence length="89" mass="9378">MPYEVTPQQPGEADHAPVRHPIEPKVKAATVGGGAAGVVTAFVVWITDQLWFNGDVPPEVPFPIVSMVGLAAGAALPFAAGYYARHVNR</sequence>
<evidence type="ECO:0000256" key="1">
    <source>
        <dbReference type="SAM" id="MobiDB-lite"/>
    </source>
</evidence>
<dbReference type="EMBL" id="VNHW01000020">
    <property type="protein sequence ID" value="TYP82083.1"/>
    <property type="molecule type" value="Genomic_DNA"/>
</dbReference>
<keyword evidence="2" id="KW-0812">Transmembrane</keyword>